<evidence type="ECO:0000256" key="3">
    <source>
        <dbReference type="ARBA" id="ARBA00022490"/>
    </source>
</evidence>
<keyword evidence="3" id="KW-0963">Cytoplasm</keyword>
<dbReference type="InterPro" id="IPR013783">
    <property type="entry name" value="Ig-like_fold"/>
</dbReference>
<dbReference type="InterPro" id="IPR027417">
    <property type="entry name" value="P-loop_NTPase"/>
</dbReference>
<feature type="region of interest" description="Disordered" evidence="6">
    <location>
        <begin position="3311"/>
        <end position="3336"/>
    </location>
</feature>
<evidence type="ECO:0000256" key="4">
    <source>
        <dbReference type="ARBA" id="ARBA00023069"/>
    </source>
</evidence>
<dbReference type="GO" id="GO:0005930">
    <property type="term" value="C:axoneme"/>
    <property type="evidence" value="ECO:0007669"/>
    <property type="project" value="TreeGrafter"/>
</dbReference>
<evidence type="ECO:0000313" key="8">
    <source>
        <dbReference type="EMBL" id="RKP00338.1"/>
    </source>
</evidence>
<feature type="domain" description="HYDIN/VesB/CFA65-like Ig-like" evidence="7">
    <location>
        <begin position="4118"/>
        <end position="4216"/>
    </location>
</feature>
<dbReference type="GO" id="GO:0003341">
    <property type="term" value="P:cilium movement"/>
    <property type="evidence" value="ECO:0007669"/>
    <property type="project" value="TreeGrafter"/>
</dbReference>
<feature type="region of interest" description="Disordered" evidence="6">
    <location>
        <begin position="3175"/>
        <end position="3202"/>
    </location>
</feature>
<feature type="compositionally biased region" description="Low complexity" evidence="6">
    <location>
        <begin position="3322"/>
        <end position="3336"/>
    </location>
</feature>
<comment type="subcellular location">
    <subcellularLocation>
        <location evidence="1">Cell projection</location>
        <location evidence="1">Cilium</location>
    </subcellularLocation>
    <subcellularLocation>
        <location evidence="2">Cytoplasm</location>
    </subcellularLocation>
</comment>
<feature type="compositionally biased region" description="Basic and acidic residues" evidence="6">
    <location>
        <begin position="2526"/>
        <end position="2537"/>
    </location>
</feature>
<feature type="compositionally biased region" description="Gly residues" evidence="6">
    <location>
        <begin position="3311"/>
        <end position="3321"/>
    </location>
</feature>
<dbReference type="SUPFAM" id="SSF52540">
    <property type="entry name" value="P-loop containing nucleoside triphosphate hydrolases"/>
    <property type="match status" value="1"/>
</dbReference>
<evidence type="ECO:0000256" key="5">
    <source>
        <dbReference type="ARBA" id="ARBA00023273"/>
    </source>
</evidence>
<feature type="domain" description="HYDIN/VesB/CFA65-like Ig-like" evidence="7">
    <location>
        <begin position="4715"/>
        <end position="4809"/>
    </location>
</feature>
<feature type="domain" description="HYDIN/VesB/CFA65-like Ig-like" evidence="7">
    <location>
        <begin position="294"/>
        <end position="388"/>
    </location>
</feature>
<dbReference type="InterPro" id="IPR053879">
    <property type="entry name" value="HYDIN_VesB_CFA65-like_Ig"/>
</dbReference>
<feature type="compositionally biased region" description="Low complexity" evidence="6">
    <location>
        <begin position="5533"/>
        <end position="5561"/>
    </location>
</feature>
<feature type="compositionally biased region" description="Polar residues" evidence="6">
    <location>
        <begin position="2383"/>
        <end position="2392"/>
    </location>
</feature>
<name>A0A4P9X5D3_9FUNG</name>
<reference evidence="9" key="1">
    <citation type="journal article" date="2018" name="Nat. Microbiol.">
        <title>Leveraging single-cell genomics to expand the fungal tree of life.</title>
        <authorList>
            <person name="Ahrendt S.R."/>
            <person name="Quandt C.A."/>
            <person name="Ciobanu D."/>
            <person name="Clum A."/>
            <person name="Salamov A."/>
            <person name="Andreopoulos B."/>
            <person name="Cheng J.F."/>
            <person name="Woyke T."/>
            <person name="Pelin A."/>
            <person name="Henrissat B."/>
            <person name="Reynolds N.K."/>
            <person name="Benny G.L."/>
            <person name="Smith M.E."/>
            <person name="James T.Y."/>
            <person name="Grigoriev I.V."/>
        </authorList>
    </citation>
    <scope>NUCLEOTIDE SEQUENCE [LARGE SCALE GENOMIC DNA]</scope>
    <source>
        <strain evidence="9">ATCC 52028</strain>
    </source>
</reference>
<dbReference type="STRING" id="1555241.A0A4P9X5D3"/>
<feature type="region of interest" description="Disordered" evidence="6">
    <location>
        <begin position="3776"/>
        <end position="3808"/>
    </location>
</feature>
<dbReference type="PANTHER" id="PTHR23053:SF0">
    <property type="entry name" value="HYDROCEPHALUS-INDUCING PROTEIN HOMOLOG"/>
    <property type="match status" value="1"/>
</dbReference>
<dbReference type="InterPro" id="IPR033305">
    <property type="entry name" value="Hydin-like"/>
</dbReference>
<keyword evidence="5" id="KW-0966">Cell projection</keyword>
<evidence type="ECO:0000259" key="7">
    <source>
        <dbReference type="Pfam" id="PF22544"/>
    </source>
</evidence>
<protein>
    <recommendedName>
        <fullName evidence="7">HYDIN/VesB/CFA65-like Ig-like domain-containing protein</fullName>
    </recommendedName>
</protein>
<dbReference type="OrthoDB" id="442692at2759"/>
<evidence type="ECO:0000256" key="6">
    <source>
        <dbReference type="SAM" id="MobiDB-lite"/>
    </source>
</evidence>
<evidence type="ECO:0000256" key="1">
    <source>
        <dbReference type="ARBA" id="ARBA00004138"/>
    </source>
</evidence>
<keyword evidence="4" id="KW-0969">Cilium</keyword>
<dbReference type="EMBL" id="ML014222">
    <property type="protein sequence ID" value="RKP00338.1"/>
    <property type="molecule type" value="Genomic_DNA"/>
</dbReference>
<feature type="compositionally biased region" description="Low complexity" evidence="6">
    <location>
        <begin position="2209"/>
        <end position="2221"/>
    </location>
</feature>
<feature type="region of interest" description="Disordered" evidence="6">
    <location>
        <begin position="4949"/>
        <end position="4983"/>
    </location>
</feature>
<evidence type="ECO:0000313" key="9">
    <source>
        <dbReference type="Proteomes" id="UP000274922"/>
    </source>
</evidence>
<feature type="compositionally biased region" description="Low complexity" evidence="6">
    <location>
        <begin position="2497"/>
        <end position="2512"/>
    </location>
</feature>
<feature type="domain" description="HYDIN/VesB/CFA65-like Ig-like" evidence="7">
    <location>
        <begin position="3020"/>
        <end position="3097"/>
    </location>
</feature>
<feature type="compositionally biased region" description="Basic and acidic residues" evidence="6">
    <location>
        <begin position="2355"/>
        <end position="2381"/>
    </location>
</feature>
<accession>A0A4P9X5D3</accession>
<keyword evidence="9" id="KW-1185">Reference proteome</keyword>
<dbReference type="Proteomes" id="UP000274922">
    <property type="component" value="Unassembled WGS sequence"/>
</dbReference>
<feature type="compositionally biased region" description="Polar residues" evidence="6">
    <location>
        <begin position="72"/>
        <end position="88"/>
    </location>
</feature>
<dbReference type="GO" id="GO:1904158">
    <property type="term" value="P:axonemal central apparatus assembly"/>
    <property type="evidence" value="ECO:0007669"/>
    <property type="project" value="TreeGrafter"/>
</dbReference>
<dbReference type="Gene3D" id="2.60.40.10">
    <property type="entry name" value="Immunoglobulins"/>
    <property type="match status" value="18"/>
</dbReference>
<feature type="region of interest" description="Disordered" evidence="6">
    <location>
        <begin position="1"/>
        <end position="102"/>
    </location>
</feature>
<dbReference type="Gene3D" id="3.40.50.300">
    <property type="entry name" value="P-loop containing nucleotide triphosphate hydrolases"/>
    <property type="match status" value="1"/>
</dbReference>
<feature type="domain" description="HYDIN/VesB/CFA65-like Ig-like" evidence="7">
    <location>
        <begin position="566"/>
        <end position="654"/>
    </location>
</feature>
<feature type="region of interest" description="Disordered" evidence="6">
    <location>
        <begin position="2179"/>
        <end position="2278"/>
    </location>
</feature>
<feature type="compositionally biased region" description="Low complexity" evidence="6">
    <location>
        <begin position="4949"/>
        <end position="4971"/>
    </location>
</feature>
<feature type="region of interest" description="Disordered" evidence="6">
    <location>
        <begin position="3439"/>
        <end position="3459"/>
    </location>
</feature>
<dbReference type="Pfam" id="PF22544">
    <property type="entry name" value="HYDIN_VesB_CFA65-like_Ig"/>
    <property type="match status" value="6"/>
</dbReference>
<gene>
    <name evidence="8" type="ORF">CXG81DRAFT_19700</name>
</gene>
<feature type="region of interest" description="Disordered" evidence="6">
    <location>
        <begin position="2496"/>
        <end position="2551"/>
    </location>
</feature>
<evidence type="ECO:0000256" key="2">
    <source>
        <dbReference type="ARBA" id="ARBA00004496"/>
    </source>
</evidence>
<proteinExistence type="predicted"/>
<feature type="region of interest" description="Disordered" evidence="6">
    <location>
        <begin position="5533"/>
        <end position="5562"/>
    </location>
</feature>
<feature type="region of interest" description="Disordered" evidence="6">
    <location>
        <begin position="2355"/>
        <end position="2399"/>
    </location>
</feature>
<dbReference type="PANTHER" id="PTHR23053">
    <property type="entry name" value="DLEC1 DELETED IN LUNG AND ESOPHAGEAL CANCER 1"/>
    <property type="match status" value="1"/>
</dbReference>
<sequence>MAPLESEGAALQSDPLRSADPLGPDGSQAAKLPGLPASRSPTVPPPVSPNSRRDNGAKLASSVMKHVAARQRSLSPNHPRSEGNTGETAGSMPGAAPAHSPVMGQRNKIPAIWRLGSDDGSSTTASARQTNRMGIPKNMYKSSKDAYKPSEYTALCEMATQDRLSAAAAMAPPSKITRLLALTDPELTTMALAASQPRTFGVPIDRPVFRATPSRVYLQNWQAFQSIQIEIEFQNEDSVTRQISLASERVAPGMSTVFVLDFKPHDKREYRWDLSVVTEREKFILPLLAVADHPMLDVPDMVNFERCLVNHPNMRTLFVRNVGAGSADFKFSLAHPCFQIRPQNGALGPNETMQFELEYQAQHVSDLDEASLLLTYANGDTLSIHLTGSSYEGQLRLQRSSVEMVPTFLNQTTFRVVRLFNHMDTKVHFSWHRLPSAEHDRLEHDREKTSLAIMNQDGGHADSVLNAERLRQQLREIDGKQYLFPTATNDFSVESASLETFSITPQQGVVWPNSYTECSVIFVPKEDGQFDATAYCKIGGRVERLVFHMTGRGHGPNLHFIQQDLVQDLKKIYMGHSITRVLHFENMGDIDAPWKMIMPPNSPCTFKPEKGVVPPRANAITRMTFKPQGLGFFDHVFNVAVEKAEKGAFVRVKAEVVVPECSFDLQHVDFGAIAYGFSHTQALTLMNSATVPLHFSLRVAPNVLSVDTERSQPTGGASTDDPEEDMLAGMKRPPQFAITTPQWIISPSIGQVPPNSQIQVEVQLTPQSQGLFEGALVLDVVDVNTHVAAVTYKAESIAPKISLVPWSQNFGETFIHLPYVYNAVLTNDTPYAAEFCLLQPEEREKTHSIMTRNLSGTIPAHGSTKVAIEFQIRRLGPIEIDLAFLIRGHSEPLVAELTCRGIGPRLRLEATELDWGKIPVLTHETRTVVLRNEGQVPALFNLQLLAEDTVFKAEPTQATLNPGQTVTITITAFLDDATKFVDILRVLVAHSKPEEVRLKARGTGTTVIFDENIKRIDMGTVLTTNVATREFTVHNKGRRPAMLLWMTSDVFQVIPARCMLKPNTKEVMSIRGSLDVPAEVEEQFLLFALMENDAGKQLLHQGIVGASFINPTLTIVPASISLLAEHESSIDSPFKLIQQVLTLTNPTELNLEVELRAGHPFVLSETKLTLMPEQAHEITISYDTAVNASRRSVVDEKRLAIRYQGHPHRDFVRLTCDCRFPNLKMSVTHIDFGAILPGSEVSHTFTMTNPGHLPAFFEWGLDPSFFNKPCSISDETHTVEDVTPWSCMLPYRGVIHPNQTHTFTVMGIGILGHDAFENVNHDNWICNVLGGPTYTLSTAFSCALVQYHLSTRHIDFGDMHMEVLTERRFQIFNTGRVPARFDIMYTGQFVKDDVNNPYRIHQRFIMIPPSGEIPSGGVQTIRVIGCAAGMGPWQVSFQIRIAPFEPETLIMSGNSLETAVLPIEFDGYGPGPALFADGKKTVGSVPVPTEWFDWGPKDHSVPGSLNRTTTRASHRNTKAQLIRSLDIPDAQVLIETGRLAFVPLRLAMNQLFKLFIDREVAKILPSFPLITRPIPGLAIASTEGLFRSEMKWVEGTTEFVGCPYVARRLERQGPAFLQNRPVNLYHPEMHAIDVTLVMDLGPVIHQNTLSGSLWFFSYMSLPASLTFQTKSLLGTGFEMPFDRVRNLSQGEAIELKVVFRPPPKSKGMVEARSKMFISNTAQVPVIFRAQVVAHEIHLNARQLTFEDIVVGQRSTRRVVLKNTGALPYKWSMRRKMRFTQQTLTGLPHPDAEQASNTMELPHYMAFSETSGRLEAGESTAILISYEPTSIKDSSEMAFLFQVNETPDVQVPLRITTTAAQHEVVFSPPELHLHTVLNGPDTAESTAVITNRSALSLTFISLEYDYPRLLEEERLRQAFTWLHGRHYLPATAGQSRSNLPAHIYYQGGEDPSKAAVFMRRNSHVAPMYSAHAGSLNDAEPAILGDHLLEAPDLVAELFSHVVVLHGPPKAGKTTLATTIQEQRGYEMLIPSQLVGVAPVPPDAEARDLSSLEEEALQALTIFCQKQAVDGKSLVVDGLYVEGFSPMAILHAIMKGLGPPARYHLHLIHLSLDDVPIRERYHREQQLIYDAETEAMRVDLIDEPTYDSWSQDERDAYEHRLYCYRVRLHKGRLAVDAKAAEEESARSLHPNGGEAETRKAGPGGHGRKPVASASAATATASASQNSPNAMGSTPGKALATAVDKKKMAKTSAPRISITGLAPDIPAGRRKPGDTDPDEVSDLQSHMTLSETGEPVIDLPEPLMKQYMAYASSAEALFHYMRDNALAKTVPPDATVKGDGVLKSDAIKESVKETAGKELLRDAVRDGSKKEAGKKDDSRKEDKNLSPASAYSNSPSRKKLVMPAESHTQLEVYADGSPHPLENGFLASFRDYHACVPRDVLVEEILAVVPPALETDEAVGEEVDVGDETHRVDNVILYPAERDLLPVNPAFELRLRDSMAPRPSAPSSAQTSASRCNDASELVSNAAKESTHASMKEHLTSTRANRRSSHSSHTGTVTAIAAAAAAATAAASAASSMASAVPTAATATTALSAAAAPEPPTRTRFVLGPGESREVTVRFSSVFAGRHLQTFHFATDLGMQDVFALPVVGQAHYPALESMAAMFGKAMVKKVPEPLQPGYWPKGNVYHYGSVFAGIPVSAVGPATATTTASAASAVAYKEPGPASMPRANQHVSSAGTSNLVPPPVGFMAALAVGGGGLGGGASSALAPLPGMPSVEPASQEAVMRLNVSNHSDHMTMFVHVGFSAPTDHFALNQTHFEIAPGHVGQIAVAATPRCAGVIQETLLLCLRDNPEPFCLNIACIGVRAEMAIDRRHISFDHVALNVPETRRLQLTNPTVLPLRWRLVGLETLGDEMTIAPTEGVLAPTSDTLVNLVMRSAKSASIKKTVKLEVLDGKSPVITTTASPLTLPGDGAAVVPASPSGKAASVVQEQESVERHVCDGLITFSGEAVELLPEFVFPKGDRLIDLETLRVNEEGKQTFTLRNKGRYDFSYRMLSHAVTGLTFSPESATIAPERSQTVTVALKSPVEVDISHALRCHLYDPMAAQVSQMVDIKLLAKIASPRLSVTPVRELNFGSLPMGNKVTKTLTLENTGSLDFRFQITRITDDWMASHRNALAAAGAGAPTPGAGPTSGPAGPGSRHPARYAPWAGAAAGGSTATATATGPKPARLAGAMAANAASKASNTAAIEGNFGSFAVTPLSGSLPPGASQVITVEFMGPSDGSQAGVAEEVMGIDCYDRITATAVAPAGAAGPVSGGGGGGGGGAPAPTQTSSSHQLSSSHQPTTHVYHLLAESCACSIDTSDWSSIFEELPMVEKGRPCNGLQTYFSPKDQTLYFGRLLINETISARVKVKNTAKVPCDVVIHLRSKTKLLNAPAQLESVMPGSAKAGGGGNSGGTITTSPDLPFETKLRRLTLQAHESRFVTITFTPQMLASFQAVFEAMIEGVSDHNAHKTLQFDLVGEGTLPRLTADPQLPRDKNGAVLLRMRRTLVNRMTNNVLELTNDGDIDAHLRVEWAQRDPCLSLTGYQQLSAANEVVASATMSNLVDDTMILLLGVGQRLLLEISCMGSAPAKFESELRVRVVDNSFEDVSVAISGEIYFERVVMMPLDDDVLCFEDAAVDVPAKKVLRLFNATQETLVASLPMCPQVTFLPPHVVLRPDSETHVTAVLNASPTPQEYVRLALPPWKYGSANERTLAALADGRSLDEAVRIGRRSIEHLNRSGVGGATGGPATPSLLGGPQNGPAGGKADTATAPATMTTATTAAAVELEHAVERPMWLTATIDRRRWACDVKALSFKATNMLEQRVISLPIRNAGHNRLVLLLTMHPVPGAVGVPPAPRSDRETHGMRGTSAATAPATAAVTAMATAPPLVPFSVSPSAISVAPGETETVQVRFTPDDARHYEARLVGTHPDGAGEPLVLPVSGLALRPIAHFAIGDATTPRGDAARPSGLNVGPETHVLRFASCGLKNKVVRRFPVINTTDQPLAFVWRSLSVEPASGFQCLTPEGQISPGKQIEMAFEFVGQTIGIEESLWEWCVDQTTERKSLLLVGETWDPVVFIKEPVLNFGNLLSGKAAKQTLTLMNAEEEPLAYNFSASSVDVGPDGKPILAVSPSTGTIGPKSQLLVDVTLTPSGEKQYAIRLACHVRRRQNPLYVTVRGEAYVLRAKVTLDGNVVVPPFAPAASGAAGLAAAGATATTAGAHHGNVLAAETAGAMLSPMSALATASLNAAASGTSAGLGSYVTDANGASTSSAMMAPAVIDFARVQVGDIRQSQIAVHNTGSFGFDAHVSLRGMSGTGTVAAATGSPISALQLSTQQLSLPRGGRSLVTLMFRPTAPLRLPPAARLVIAIVGGPAYHIPISGLGYRAVLSWSMLHYRFEPQYVASVGLPPAQVTFVATNDVTSTHQPLADLMVDFSQAPPPAGFLVRPQQFVIAPKAQVAVTVLFVPSEPRVYREALTYTLNGLSGGTLQVEGKAHDWQASFVTPNATTTTTAIGGPLGAASMTAGTAASTVSAAQGGLAPVPVNRKTTLDFGAVMLGDASHKSLHITNNSSVMSLALALDPATATLLAQHGIRMVPPGPLFLKPKTRQTLRMTYQPTLRQSLRQRLVFRPLASTAGAAAHGAAAEDAGARDRAALGLPLPATRPALVAELTGSCLAAEVAFESDQVAFGAVVLGGQIARKAFLINSGDIGLQFEVKIAADRHFTLLSPQGYVAPGSDYAVDVVFHPHGLGEHRTRMVCVFENGISLTLAVTGTGVAPVPSDTVIRFRAPQGATDTQAIPITNRTSQPWTLRPVFERLAASPVPLSTSLPAPVGSVPVSAPSPATPWTAAATAAVDASTSSAFVWSGPEVLRVAPGQTVSCDVTFTARAGAGNRMLHLHPTPGMAASPLGVAAPGSMAASAPTPTTTTTTAAALGLGPGSVASDRDRNELRKGLLTSKDSLSDVMASAATSGAGAAAPATAAAAAVTNTSAGPMAAGEPRLPTAPSAAAAASASGAVAANSGPGASPGSPGPVARHEATLFVALPDGSALFYRLQGTVEKPQARETLEAEVACKETHVTRLTIDDALATPSMVSVRSPSASKTVTTWRVRVEPPLADPTVVVTHPETVVSGTDNRIRDLPIHFFAFKEGFYSFRIVLTPFSAALPSTGGGTAVLDESNRFFYQFHYRVGPPQPITGLLLSAAPRQAKRHRITVVNPTSVATTLTPSCSHPDIAVLNGPVLALPAHSEAAIELEYSPLASKPTAATDGVVSRVTACSPHLGTYLWDVTTVVEPVVPEPPVVFHAALGQTQTQTLRLVSRAHQRLDVNVRCDAADFAFDKTLTIPAAAGEFAFEVVFEPSAVAVCAAQLVVSSPACGEWVFPLVGHGEAPKPQGPYVVRPGTTASLPFRNPLHASATFAVTTDPAAVFTVVRASETVGARKSIALAVTHRALAGVGPDKADGGAGAGAAASAAGGAAGHASLTSLPAATAPAATAPAATATTAAGGSRGAPPGKDQGAKDAAAAAWRDASHAVQTPRVGRMTVTHAATGLSWVYYLRGA</sequence>
<feature type="domain" description="HYDIN/VesB/CFA65-like Ig-like" evidence="7">
    <location>
        <begin position="904"/>
        <end position="1001"/>
    </location>
</feature>
<organism evidence="8 9">
    <name type="scientific">Caulochytrium protostelioides</name>
    <dbReference type="NCBI Taxonomy" id="1555241"/>
    <lineage>
        <taxon>Eukaryota</taxon>
        <taxon>Fungi</taxon>
        <taxon>Fungi incertae sedis</taxon>
        <taxon>Chytridiomycota</taxon>
        <taxon>Chytridiomycota incertae sedis</taxon>
        <taxon>Chytridiomycetes</taxon>
        <taxon>Caulochytriales</taxon>
        <taxon>Caulochytriaceae</taxon>
        <taxon>Caulochytrium</taxon>
    </lineage>
</organism>